<keyword evidence="3" id="KW-1185">Reference proteome</keyword>
<evidence type="ECO:0000313" key="3">
    <source>
        <dbReference type="Proteomes" id="UP000321685"/>
    </source>
</evidence>
<reference evidence="2 3" key="1">
    <citation type="submission" date="2019-07" db="EMBL/GenBank/DDBJ databases">
        <title>Whole genome shotgun sequence of Pseudonocardia sulfidoxydans NBRC 16205.</title>
        <authorList>
            <person name="Hosoyama A."/>
            <person name="Uohara A."/>
            <person name="Ohji S."/>
            <person name="Ichikawa N."/>
        </authorList>
    </citation>
    <scope>NUCLEOTIDE SEQUENCE [LARGE SCALE GENOMIC DNA]</scope>
    <source>
        <strain evidence="2 3">NBRC 16205</strain>
    </source>
</reference>
<dbReference type="AlphaFoldDB" id="A0A511DDL0"/>
<gene>
    <name evidence="2" type="ORF">PSU4_07180</name>
</gene>
<sequence>MFSNPTRTGGFDGSAATAVAGRADSEPTGPLDPEEASEPVPHPAATTANVTTAMHFNFILMT</sequence>
<feature type="region of interest" description="Disordered" evidence="1">
    <location>
        <begin position="1"/>
        <end position="47"/>
    </location>
</feature>
<proteinExistence type="predicted"/>
<accession>A0A511DDL0</accession>
<organism evidence="2 3">
    <name type="scientific">Pseudonocardia sulfidoxydans NBRC 16205</name>
    <dbReference type="NCBI Taxonomy" id="1223511"/>
    <lineage>
        <taxon>Bacteria</taxon>
        <taxon>Bacillati</taxon>
        <taxon>Actinomycetota</taxon>
        <taxon>Actinomycetes</taxon>
        <taxon>Pseudonocardiales</taxon>
        <taxon>Pseudonocardiaceae</taxon>
        <taxon>Pseudonocardia</taxon>
    </lineage>
</organism>
<name>A0A511DDL0_9PSEU</name>
<evidence type="ECO:0000256" key="1">
    <source>
        <dbReference type="SAM" id="MobiDB-lite"/>
    </source>
</evidence>
<protein>
    <submittedName>
        <fullName evidence="2">Uncharacterized protein</fullName>
    </submittedName>
</protein>
<dbReference type="Proteomes" id="UP000321685">
    <property type="component" value="Unassembled WGS sequence"/>
</dbReference>
<dbReference type="RefSeq" id="WP_186816719.1">
    <property type="nucleotide sequence ID" value="NZ_BJVJ01000004.1"/>
</dbReference>
<dbReference type="EMBL" id="BJVJ01000004">
    <property type="protein sequence ID" value="GEL21764.1"/>
    <property type="molecule type" value="Genomic_DNA"/>
</dbReference>
<evidence type="ECO:0000313" key="2">
    <source>
        <dbReference type="EMBL" id="GEL21764.1"/>
    </source>
</evidence>
<comment type="caution">
    <text evidence="2">The sequence shown here is derived from an EMBL/GenBank/DDBJ whole genome shotgun (WGS) entry which is preliminary data.</text>
</comment>